<evidence type="ECO:0000256" key="1">
    <source>
        <dbReference type="SAM" id="Phobius"/>
    </source>
</evidence>
<organism evidence="2 3">
    <name type="scientific">Drechmeria coniospora</name>
    <name type="common">Nematophagous fungus</name>
    <name type="synonym">Meria coniospora</name>
    <dbReference type="NCBI Taxonomy" id="98403"/>
    <lineage>
        <taxon>Eukaryota</taxon>
        <taxon>Fungi</taxon>
        <taxon>Dikarya</taxon>
        <taxon>Ascomycota</taxon>
        <taxon>Pezizomycotina</taxon>
        <taxon>Sordariomycetes</taxon>
        <taxon>Hypocreomycetidae</taxon>
        <taxon>Hypocreales</taxon>
        <taxon>Ophiocordycipitaceae</taxon>
        <taxon>Drechmeria</taxon>
    </lineage>
</organism>
<sequence>MSPRPPPPEAFVNPLPPPPPSSSWASSPLLLLRSVVPTLPSLPTFFFILGFLLGLIVALNLHREFFSQSPGEGNDDEIHHHQLGAPKIPHPSHCQHHHRHHLTLNRPCQHIAKTHRKRPLYDIAGGLLHLAPGLPRPRPAICVHCLVARVAEDASQPPSLSYGYMDDENLVVEVPLSGRK</sequence>
<keyword evidence="1" id="KW-0472">Membrane</keyword>
<evidence type="ECO:0000313" key="2">
    <source>
        <dbReference type="EMBL" id="KYK59417.1"/>
    </source>
</evidence>
<keyword evidence="1" id="KW-0812">Transmembrane</keyword>
<dbReference type="AlphaFoldDB" id="A0A151GQM9"/>
<gene>
    <name evidence="2" type="ORF">DCS_00547</name>
</gene>
<accession>A0A151GQM9</accession>
<evidence type="ECO:0000313" key="3">
    <source>
        <dbReference type="Proteomes" id="UP000076580"/>
    </source>
</evidence>
<keyword evidence="3" id="KW-1185">Reference proteome</keyword>
<feature type="transmembrane region" description="Helical" evidence="1">
    <location>
        <begin position="42"/>
        <end position="61"/>
    </location>
</feature>
<dbReference type="GeneID" id="63713190"/>
<dbReference type="InParanoid" id="A0A151GQM9"/>
<proteinExistence type="predicted"/>
<dbReference type="EMBL" id="LAYC01000001">
    <property type="protein sequence ID" value="KYK59417.1"/>
    <property type="molecule type" value="Genomic_DNA"/>
</dbReference>
<protein>
    <submittedName>
        <fullName evidence="2">Uncharacterized protein</fullName>
    </submittedName>
</protein>
<dbReference type="RefSeq" id="XP_040658769.1">
    <property type="nucleotide sequence ID" value="XM_040797886.1"/>
</dbReference>
<comment type="caution">
    <text evidence="2">The sequence shown here is derived from an EMBL/GenBank/DDBJ whole genome shotgun (WGS) entry which is preliminary data.</text>
</comment>
<dbReference type="Proteomes" id="UP000076580">
    <property type="component" value="Chromosome 01"/>
</dbReference>
<reference evidence="2 3" key="1">
    <citation type="journal article" date="2016" name="Sci. Rep.">
        <title>Insights into Adaptations to a Near-Obligate Nematode Endoparasitic Lifestyle from the Finished Genome of Drechmeria coniospora.</title>
        <authorList>
            <person name="Zhang L."/>
            <person name="Zhou Z."/>
            <person name="Guo Q."/>
            <person name="Fokkens L."/>
            <person name="Miskei M."/>
            <person name="Pocsi I."/>
            <person name="Zhang W."/>
            <person name="Chen M."/>
            <person name="Wang L."/>
            <person name="Sun Y."/>
            <person name="Donzelli B.G."/>
            <person name="Gibson D.M."/>
            <person name="Nelson D.R."/>
            <person name="Luo J.G."/>
            <person name="Rep M."/>
            <person name="Liu H."/>
            <person name="Yang S."/>
            <person name="Wang J."/>
            <person name="Krasnoff S.B."/>
            <person name="Xu Y."/>
            <person name="Molnar I."/>
            <person name="Lin M."/>
        </authorList>
    </citation>
    <scope>NUCLEOTIDE SEQUENCE [LARGE SCALE GENOMIC DNA]</scope>
    <source>
        <strain evidence="2 3">ARSEF 6962</strain>
    </source>
</reference>
<name>A0A151GQM9_DRECN</name>
<keyword evidence="1" id="KW-1133">Transmembrane helix</keyword>